<proteinExistence type="predicted"/>
<reference evidence="2 3" key="1">
    <citation type="submission" date="2019-03" db="EMBL/GenBank/DDBJ databases">
        <title>Draft genome sequences of novel Actinobacteria.</title>
        <authorList>
            <person name="Sahin N."/>
            <person name="Ay H."/>
            <person name="Saygin H."/>
        </authorList>
    </citation>
    <scope>NUCLEOTIDE SEQUENCE [LARGE SCALE GENOMIC DNA]</scope>
    <source>
        <strain evidence="2 3">JCM 13523</strain>
    </source>
</reference>
<gene>
    <name evidence="2" type="ORF">E1263_34360</name>
</gene>
<dbReference type="RefSeq" id="WP_132175118.1">
    <property type="nucleotide sequence ID" value="NZ_SMKX01000149.1"/>
</dbReference>
<comment type="caution">
    <text evidence="2">The sequence shown here is derived from an EMBL/GenBank/DDBJ whole genome shotgun (WGS) entry which is preliminary data.</text>
</comment>
<dbReference type="CDD" id="cd00093">
    <property type="entry name" value="HTH_XRE"/>
    <property type="match status" value="1"/>
</dbReference>
<dbReference type="Pfam" id="PF17765">
    <property type="entry name" value="MLTR_LBD"/>
    <property type="match status" value="1"/>
</dbReference>
<dbReference type="PANTHER" id="PTHR35010:SF2">
    <property type="entry name" value="BLL4672 PROTEIN"/>
    <property type="match status" value="1"/>
</dbReference>
<dbReference type="Proteomes" id="UP000295124">
    <property type="component" value="Unassembled WGS sequence"/>
</dbReference>
<dbReference type="EMBL" id="SMKX01000149">
    <property type="protein sequence ID" value="TDD47583.1"/>
    <property type="molecule type" value="Genomic_DNA"/>
</dbReference>
<dbReference type="GO" id="GO:0003677">
    <property type="term" value="F:DNA binding"/>
    <property type="evidence" value="ECO:0007669"/>
    <property type="project" value="InterPro"/>
</dbReference>
<dbReference type="InterPro" id="IPR041413">
    <property type="entry name" value="MLTR_LBD"/>
</dbReference>
<accession>A0A4R4YQZ4</accession>
<keyword evidence="3" id="KW-1185">Reference proteome</keyword>
<evidence type="ECO:0000313" key="2">
    <source>
        <dbReference type="EMBL" id="TDD47583.1"/>
    </source>
</evidence>
<dbReference type="InterPro" id="IPR001387">
    <property type="entry name" value="Cro/C1-type_HTH"/>
</dbReference>
<evidence type="ECO:0000313" key="3">
    <source>
        <dbReference type="Proteomes" id="UP000295124"/>
    </source>
</evidence>
<dbReference type="PANTHER" id="PTHR35010">
    <property type="entry name" value="BLL4672 PROTEIN-RELATED"/>
    <property type="match status" value="1"/>
</dbReference>
<dbReference type="PROSITE" id="PS50943">
    <property type="entry name" value="HTH_CROC1"/>
    <property type="match status" value="1"/>
</dbReference>
<organism evidence="2 3">
    <name type="scientific">Kribbella antibiotica</name>
    <dbReference type="NCBI Taxonomy" id="190195"/>
    <lineage>
        <taxon>Bacteria</taxon>
        <taxon>Bacillati</taxon>
        <taxon>Actinomycetota</taxon>
        <taxon>Actinomycetes</taxon>
        <taxon>Propionibacteriales</taxon>
        <taxon>Kribbellaceae</taxon>
        <taxon>Kribbella</taxon>
    </lineage>
</organism>
<sequence length="285" mass="31063">MAELGDFLKARRGQLLPEAVGIKTYAERRRVPGLRREEVALLAGISVPYYTRLEQGQSHRASPEILNAIAQALCLTESERIHLHTLADAKQKRPGRRPAPTRVGDATLALLDALGDTPALVLGRSTEVLAWNRQGHALYAGHLAFDAPQKASTRPNMARLVFLDAHTRELYAAWPTKARAVVGNLQITVAKNADDPGLLQLIGDLSVHSPEFAKLWADHRIKTCDVTAYELRHPLVGALTVSQQTLQSPSQPDLFIVVSTAQAESQTALNLLAQATTPAKTHQPV</sequence>
<dbReference type="AlphaFoldDB" id="A0A4R4YQZ4"/>
<protein>
    <submittedName>
        <fullName evidence="2">XRE family transcriptional regulator</fullName>
    </submittedName>
</protein>
<dbReference type="OrthoDB" id="3212310at2"/>
<dbReference type="SUPFAM" id="SSF47413">
    <property type="entry name" value="lambda repressor-like DNA-binding domains"/>
    <property type="match status" value="1"/>
</dbReference>
<dbReference type="Gene3D" id="1.10.260.40">
    <property type="entry name" value="lambda repressor-like DNA-binding domains"/>
    <property type="match status" value="1"/>
</dbReference>
<dbReference type="SMART" id="SM00530">
    <property type="entry name" value="HTH_XRE"/>
    <property type="match status" value="1"/>
</dbReference>
<dbReference type="Pfam" id="PF13560">
    <property type="entry name" value="HTH_31"/>
    <property type="match status" value="1"/>
</dbReference>
<evidence type="ECO:0000259" key="1">
    <source>
        <dbReference type="PROSITE" id="PS50943"/>
    </source>
</evidence>
<feature type="domain" description="HTH cro/C1-type" evidence="1">
    <location>
        <begin position="22"/>
        <end position="80"/>
    </location>
</feature>
<dbReference type="Gene3D" id="3.30.450.180">
    <property type="match status" value="1"/>
</dbReference>
<dbReference type="InterPro" id="IPR010982">
    <property type="entry name" value="Lambda_DNA-bd_dom_sf"/>
</dbReference>
<name>A0A4R4YQZ4_9ACTN</name>